<dbReference type="Pfam" id="PF08447">
    <property type="entry name" value="PAS_3"/>
    <property type="match status" value="1"/>
</dbReference>
<dbReference type="InterPro" id="IPR052155">
    <property type="entry name" value="Biofilm_reg_signaling"/>
</dbReference>
<feature type="domain" description="PAC" evidence="8">
    <location>
        <begin position="621"/>
        <end position="674"/>
    </location>
</feature>
<dbReference type="Pfam" id="PF13426">
    <property type="entry name" value="PAS_9"/>
    <property type="match status" value="1"/>
</dbReference>
<evidence type="ECO:0000256" key="5">
    <source>
        <dbReference type="ARBA" id="ARBA00023136"/>
    </source>
</evidence>
<evidence type="ECO:0000259" key="7">
    <source>
        <dbReference type="PROSITE" id="PS50112"/>
    </source>
</evidence>
<dbReference type="InterPro" id="IPR013656">
    <property type="entry name" value="PAS_4"/>
</dbReference>
<dbReference type="InterPro" id="IPR035919">
    <property type="entry name" value="EAL_sf"/>
</dbReference>
<sequence length="1117" mass="123763">MSASLLLLLGSFSLAFFCKHFLAFESGVASIWLSDALAIALLYRHTINTWPILLAASYVGNFLATLIGGFDPVAAALYSLAGILEVVSAAGLLRMFCADGNFFGSMGQWMRFIFFGAILPTFTGPVFGAWVAFSLHQASFQNVFLYWYLADAVGICIFLPLIHLLDREAVAKILNLRVAAHLLFVAFVVLVCVVLVLKLLPYPFVFVTLPLIWAASRLELPQALLIIFATALWLLLSLINRAELLSFTAQTFSTPMDFLPLYAAMIPAFVMAVSSSIERKRSQRILEVESSFRAAMESSRLGMLLVSLDNRIIQSNASFCRFIGYADVELRGLNIREVVFSGDPSPGEHRYPLIDFEKGFVQSAEWRFQRKTGDLVWGYWSCSLARGIRNEPLYAVVQIEDIDWRKRSETQLARAEERWKFSLTVTGQVVYDWDLTTGKTFYSEWLSSGVGIDPATLASRQDWLARVEPQDRERLLGIQLEHFAGATQNIDCQYRVHTDSGATRWIHEVARIMDADEQGQPLRLIGVLRDITANKIMAQSLAEEKEHLQVTLAAIADAVIATDKKQRITFMNPVAEQLTGWSLQEVKGREIGSVLLLSTSRDGHPIAGPVEQCLHTRVPVSSADGTVLHSRSGDSYDVKCSASPLNTSGGQLLGAVLVFQDVTETRQLIRQLTYKASHDDLTHLPNREAFKRELVDAVESVKEGNRTHVLGYMDLDRFKVINDSAGHQAGDALLRNVTRFLRGQLRESDSIARLGGDEFGLLLRNCSKEQGRMRCEQLVRKINALRFPWGGRVFGVGASVGLTEIRVDNNYVADLLSQADVACYSAKHAGRGAVMIYEADSSAAAEQHREIHMASRIREALDQNRLRLYAQPIASARDPRQISHYELLVRMLDAEGDLILPGAFVPAAERYGLMLQVDDWVLREFLLRNGRAAAASGLSFAMNLSADALGDGAFQQQLFALLADSPLPVDRLGIEITETAMVNQMDCASQFVAALREMGCKVALDDFGNGLSSFNYLKAFSIDYIKIDGSFVRQVESNFVDLMIVESINQVAHRLQARTIAEYVEDGATAERLKKIGVDLLQGFHIGQPVPLEEILQAAPSQGVGSGARILDPELES</sequence>
<dbReference type="SMART" id="SM00086">
    <property type="entry name" value="PAC"/>
    <property type="match status" value="3"/>
</dbReference>
<feature type="domain" description="GGDEF" evidence="10">
    <location>
        <begin position="706"/>
        <end position="839"/>
    </location>
</feature>
<reference evidence="11 12" key="1">
    <citation type="submission" date="2023-02" db="EMBL/GenBank/DDBJ databases">
        <title>Description and genomic characterization of Microbulbifer bruguierae sp. nov., isolated from the sediment of mangrove plant Bruguiera sexangula.</title>
        <authorList>
            <person name="Long M."/>
        </authorList>
    </citation>
    <scope>NUCLEOTIDE SEQUENCE [LARGE SCALE GENOMIC DNA]</scope>
    <source>
        <strain evidence="11 12">H12</strain>
    </source>
</reference>
<feature type="transmembrane region" description="Helical" evidence="6">
    <location>
        <begin position="220"/>
        <end position="239"/>
    </location>
</feature>
<dbReference type="InterPro" id="IPR000700">
    <property type="entry name" value="PAS-assoc_C"/>
</dbReference>
<dbReference type="SMART" id="SM00052">
    <property type="entry name" value="EAL"/>
    <property type="match status" value="1"/>
</dbReference>
<dbReference type="RefSeq" id="WP_280321856.1">
    <property type="nucleotide sequence ID" value="NZ_CP118605.1"/>
</dbReference>
<feature type="domain" description="PAS" evidence="7">
    <location>
        <begin position="544"/>
        <end position="589"/>
    </location>
</feature>
<dbReference type="EMBL" id="CP118605">
    <property type="protein sequence ID" value="WGL17926.1"/>
    <property type="molecule type" value="Genomic_DNA"/>
</dbReference>
<comment type="subcellular location">
    <subcellularLocation>
        <location evidence="1">Cell membrane</location>
        <topology evidence="1">Multi-pass membrane protein</topology>
    </subcellularLocation>
</comment>
<feature type="transmembrane region" description="Helical" evidence="6">
    <location>
        <begin position="178"/>
        <end position="200"/>
    </location>
</feature>
<keyword evidence="3 6" id="KW-0812">Transmembrane</keyword>
<feature type="transmembrane region" description="Helical" evidence="6">
    <location>
        <begin position="76"/>
        <end position="97"/>
    </location>
</feature>
<evidence type="ECO:0000256" key="6">
    <source>
        <dbReference type="SAM" id="Phobius"/>
    </source>
</evidence>
<feature type="transmembrane region" description="Helical" evidence="6">
    <location>
        <begin position="25"/>
        <end position="43"/>
    </location>
</feature>
<dbReference type="PANTHER" id="PTHR44757">
    <property type="entry name" value="DIGUANYLATE CYCLASE DGCP"/>
    <property type="match status" value="1"/>
</dbReference>
<feature type="domain" description="PAC" evidence="8">
    <location>
        <begin position="362"/>
        <end position="414"/>
    </location>
</feature>
<dbReference type="SUPFAM" id="SSF55073">
    <property type="entry name" value="Nucleotide cyclase"/>
    <property type="match status" value="1"/>
</dbReference>
<feature type="transmembrane region" description="Helical" evidence="6">
    <location>
        <begin position="145"/>
        <end position="166"/>
    </location>
</feature>
<feature type="domain" description="PAS" evidence="7">
    <location>
        <begin position="288"/>
        <end position="332"/>
    </location>
</feature>
<dbReference type="InterPro" id="IPR035965">
    <property type="entry name" value="PAS-like_dom_sf"/>
</dbReference>
<organism evidence="11 12">
    <name type="scientific">Microbulbifer bruguierae</name>
    <dbReference type="NCBI Taxonomy" id="3029061"/>
    <lineage>
        <taxon>Bacteria</taxon>
        <taxon>Pseudomonadati</taxon>
        <taxon>Pseudomonadota</taxon>
        <taxon>Gammaproteobacteria</taxon>
        <taxon>Cellvibrionales</taxon>
        <taxon>Microbulbiferaceae</taxon>
        <taxon>Microbulbifer</taxon>
    </lineage>
</organism>
<evidence type="ECO:0000313" key="12">
    <source>
        <dbReference type="Proteomes" id="UP001236500"/>
    </source>
</evidence>
<dbReference type="NCBIfam" id="TIGR00254">
    <property type="entry name" value="GGDEF"/>
    <property type="match status" value="1"/>
</dbReference>
<keyword evidence="5 6" id="KW-0472">Membrane</keyword>
<protein>
    <submittedName>
        <fullName evidence="11">EAL domain-containing protein</fullName>
    </submittedName>
</protein>
<feature type="domain" description="EAL" evidence="9">
    <location>
        <begin position="850"/>
        <end position="1103"/>
    </location>
</feature>
<keyword evidence="2" id="KW-1003">Cell membrane</keyword>
<dbReference type="Gene3D" id="3.30.70.270">
    <property type="match status" value="1"/>
</dbReference>
<dbReference type="InterPro" id="IPR000014">
    <property type="entry name" value="PAS"/>
</dbReference>
<dbReference type="Pfam" id="PF05231">
    <property type="entry name" value="MASE1"/>
    <property type="match status" value="1"/>
</dbReference>
<dbReference type="PROSITE" id="PS50112">
    <property type="entry name" value="PAS"/>
    <property type="match status" value="2"/>
</dbReference>
<dbReference type="Gene3D" id="3.20.20.450">
    <property type="entry name" value="EAL domain"/>
    <property type="match status" value="1"/>
</dbReference>
<dbReference type="InterPro" id="IPR001610">
    <property type="entry name" value="PAC"/>
</dbReference>
<dbReference type="InterPro" id="IPR007895">
    <property type="entry name" value="MASE1"/>
</dbReference>
<dbReference type="InterPro" id="IPR029787">
    <property type="entry name" value="Nucleotide_cyclase"/>
</dbReference>
<dbReference type="NCBIfam" id="TIGR00229">
    <property type="entry name" value="sensory_box"/>
    <property type="match status" value="2"/>
</dbReference>
<evidence type="ECO:0000256" key="4">
    <source>
        <dbReference type="ARBA" id="ARBA00022989"/>
    </source>
</evidence>
<evidence type="ECO:0000256" key="2">
    <source>
        <dbReference type="ARBA" id="ARBA00022475"/>
    </source>
</evidence>
<dbReference type="Proteomes" id="UP001236500">
    <property type="component" value="Chromosome"/>
</dbReference>
<dbReference type="InterPro" id="IPR043128">
    <property type="entry name" value="Rev_trsase/Diguanyl_cyclase"/>
</dbReference>
<dbReference type="Pfam" id="PF08448">
    <property type="entry name" value="PAS_4"/>
    <property type="match status" value="1"/>
</dbReference>
<evidence type="ECO:0000259" key="8">
    <source>
        <dbReference type="PROSITE" id="PS50113"/>
    </source>
</evidence>
<feature type="transmembrane region" description="Helical" evidence="6">
    <location>
        <begin position="50"/>
        <end position="70"/>
    </location>
</feature>
<feature type="domain" description="PAC" evidence="8">
    <location>
        <begin position="490"/>
        <end position="543"/>
    </location>
</feature>
<dbReference type="Pfam" id="PF00563">
    <property type="entry name" value="EAL"/>
    <property type="match status" value="1"/>
</dbReference>
<dbReference type="CDD" id="cd01949">
    <property type="entry name" value="GGDEF"/>
    <property type="match status" value="1"/>
</dbReference>
<dbReference type="CDD" id="cd00130">
    <property type="entry name" value="PAS"/>
    <property type="match status" value="2"/>
</dbReference>
<keyword evidence="4 6" id="KW-1133">Transmembrane helix</keyword>
<dbReference type="SUPFAM" id="SSF55785">
    <property type="entry name" value="PYP-like sensor domain (PAS domain)"/>
    <property type="match status" value="3"/>
</dbReference>
<dbReference type="SUPFAM" id="SSF141868">
    <property type="entry name" value="EAL domain-like"/>
    <property type="match status" value="1"/>
</dbReference>
<keyword evidence="12" id="KW-1185">Reference proteome</keyword>
<dbReference type="InterPro" id="IPR000160">
    <property type="entry name" value="GGDEF_dom"/>
</dbReference>
<dbReference type="Gene3D" id="3.30.450.20">
    <property type="entry name" value="PAS domain"/>
    <property type="match status" value="3"/>
</dbReference>
<dbReference type="SMART" id="SM00267">
    <property type="entry name" value="GGDEF"/>
    <property type="match status" value="1"/>
</dbReference>
<feature type="transmembrane region" description="Helical" evidence="6">
    <location>
        <begin position="109"/>
        <end position="133"/>
    </location>
</feature>
<proteinExistence type="predicted"/>
<evidence type="ECO:0000256" key="3">
    <source>
        <dbReference type="ARBA" id="ARBA00022692"/>
    </source>
</evidence>
<accession>A0ABY8NG69</accession>
<evidence type="ECO:0000259" key="10">
    <source>
        <dbReference type="PROSITE" id="PS50887"/>
    </source>
</evidence>
<dbReference type="PROSITE" id="PS50887">
    <property type="entry name" value="GGDEF"/>
    <property type="match status" value="1"/>
</dbReference>
<dbReference type="PANTHER" id="PTHR44757:SF4">
    <property type="entry name" value="DIGUANYLATE CYCLASE DGCE-RELATED"/>
    <property type="match status" value="1"/>
</dbReference>
<dbReference type="PROSITE" id="PS50113">
    <property type="entry name" value="PAC"/>
    <property type="match status" value="3"/>
</dbReference>
<dbReference type="Gene3D" id="2.10.70.100">
    <property type="match status" value="1"/>
</dbReference>
<dbReference type="SMART" id="SM00091">
    <property type="entry name" value="PAS"/>
    <property type="match status" value="2"/>
</dbReference>
<dbReference type="CDD" id="cd01948">
    <property type="entry name" value="EAL"/>
    <property type="match status" value="1"/>
</dbReference>
<feature type="transmembrane region" description="Helical" evidence="6">
    <location>
        <begin position="259"/>
        <end position="277"/>
    </location>
</feature>
<name>A0ABY8NG69_9GAMM</name>
<evidence type="ECO:0000256" key="1">
    <source>
        <dbReference type="ARBA" id="ARBA00004651"/>
    </source>
</evidence>
<dbReference type="InterPro" id="IPR013655">
    <property type="entry name" value="PAS_fold_3"/>
</dbReference>
<evidence type="ECO:0000259" key="9">
    <source>
        <dbReference type="PROSITE" id="PS50883"/>
    </source>
</evidence>
<dbReference type="InterPro" id="IPR001633">
    <property type="entry name" value="EAL_dom"/>
</dbReference>
<evidence type="ECO:0000313" key="11">
    <source>
        <dbReference type="EMBL" id="WGL17926.1"/>
    </source>
</evidence>
<gene>
    <name evidence="11" type="ORF">PVT68_06410</name>
</gene>
<dbReference type="PROSITE" id="PS50883">
    <property type="entry name" value="EAL"/>
    <property type="match status" value="1"/>
</dbReference>
<dbReference type="Pfam" id="PF00990">
    <property type="entry name" value="GGDEF"/>
    <property type="match status" value="1"/>
</dbReference>